<keyword evidence="4" id="KW-1185">Reference proteome</keyword>
<name>A0ABY2DFU9_9ACTN</name>
<dbReference type="PANTHER" id="PTHR42818">
    <property type="entry name" value="SULFOPYRUVATE DECARBOXYLASE SUBUNIT ALPHA"/>
    <property type="match status" value="1"/>
</dbReference>
<dbReference type="InterPro" id="IPR051818">
    <property type="entry name" value="TPP_dependent_decarboxylase"/>
</dbReference>
<evidence type="ECO:0000313" key="4">
    <source>
        <dbReference type="Proteomes" id="UP000295626"/>
    </source>
</evidence>
<keyword evidence="1" id="KW-0210">Decarboxylase</keyword>
<gene>
    <name evidence="3" type="ORF">E1091_12030</name>
</gene>
<sequence>MRTADFLAALLDRLPPPTLLVSALGRTSEELYRLAPDRTLVTDTMGDVAALSVGLAVGARPLPVAGIDTDGSFLMNLSVLTALGTRLPTLDNHTLVIVDNGRYESAGGMPSRLVGLDWHHLFRAVGLTVLAVHTPADLPRRLPQPGLVVLGHVTNDDPAPDATKPVDGVESAYLIEKYLARQRGVAYRRPAVKT</sequence>
<dbReference type="Gene3D" id="3.40.50.970">
    <property type="match status" value="1"/>
</dbReference>
<keyword evidence="2" id="KW-0456">Lyase</keyword>
<dbReference type="EMBL" id="SMKE01000413">
    <property type="protein sequence ID" value="TDB93346.1"/>
    <property type="molecule type" value="Genomic_DNA"/>
</dbReference>
<evidence type="ECO:0000256" key="2">
    <source>
        <dbReference type="ARBA" id="ARBA00023239"/>
    </source>
</evidence>
<dbReference type="PANTHER" id="PTHR42818:SF1">
    <property type="entry name" value="SULFOPYRUVATE DECARBOXYLASE"/>
    <property type="match status" value="1"/>
</dbReference>
<comment type="caution">
    <text evidence="3">The sequence shown here is derived from an EMBL/GenBank/DDBJ whole genome shotgun (WGS) entry which is preliminary data.</text>
</comment>
<dbReference type="Proteomes" id="UP000295626">
    <property type="component" value="Unassembled WGS sequence"/>
</dbReference>
<evidence type="ECO:0008006" key="5">
    <source>
        <dbReference type="Google" id="ProtNLM"/>
    </source>
</evidence>
<dbReference type="SUPFAM" id="SSF52518">
    <property type="entry name" value="Thiamin diphosphate-binding fold (THDP-binding)"/>
    <property type="match status" value="1"/>
</dbReference>
<accession>A0ABY2DFU9</accession>
<reference evidence="3 4" key="1">
    <citation type="submission" date="2019-02" db="EMBL/GenBank/DDBJ databases">
        <title>Draft genome sequences of novel Actinobacteria.</title>
        <authorList>
            <person name="Sahin N."/>
            <person name="Ay H."/>
            <person name="Saygin H."/>
        </authorList>
    </citation>
    <scope>NUCLEOTIDE SEQUENCE [LARGE SCALE GENOMIC DNA]</scope>
    <source>
        <strain evidence="3 4">JCM 30529</strain>
    </source>
</reference>
<organism evidence="3 4">
    <name type="scientific">Micromonospora fluostatini</name>
    <dbReference type="NCBI Taxonomy" id="1629071"/>
    <lineage>
        <taxon>Bacteria</taxon>
        <taxon>Bacillati</taxon>
        <taxon>Actinomycetota</taxon>
        <taxon>Actinomycetes</taxon>
        <taxon>Micromonosporales</taxon>
        <taxon>Micromonosporaceae</taxon>
        <taxon>Micromonospora</taxon>
    </lineage>
</organism>
<protein>
    <recommendedName>
        <fullName evidence="5">Thiamine pyrophosphate enzyme TPP-binding domain-containing protein</fullName>
    </recommendedName>
</protein>
<dbReference type="InterPro" id="IPR029061">
    <property type="entry name" value="THDP-binding"/>
</dbReference>
<evidence type="ECO:0000256" key="1">
    <source>
        <dbReference type="ARBA" id="ARBA00022793"/>
    </source>
</evidence>
<proteinExistence type="predicted"/>
<evidence type="ECO:0000313" key="3">
    <source>
        <dbReference type="EMBL" id="TDB93346.1"/>
    </source>
</evidence>